<evidence type="ECO:0000256" key="7">
    <source>
        <dbReference type="ARBA" id="ARBA00023088"/>
    </source>
</evidence>
<dbReference type="EC" id="3.2.1.41" evidence="10"/>
<keyword evidence="3" id="KW-0964">Secreted</keyword>
<dbReference type="InterPro" id="IPR017853">
    <property type="entry name" value="GH"/>
</dbReference>
<dbReference type="Pfam" id="PF04650">
    <property type="entry name" value="YSIRK_signal"/>
    <property type="match status" value="1"/>
</dbReference>
<dbReference type="GO" id="GO:0030246">
    <property type="term" value="F:carbohydrate binding"/>
    <property type="evidence" value="ECO:0007669"/>
    <property type="project" value="InterPro"/>
</dbReference>
<name>A0A1H7V5Z5_9STRE</name>
<dbReference type="NCBIfam" id="TIGR01168">
    <property type="entry name" value="YSIRK_signal"/>
    <property type="match status" value="1"/>
</dbReference>
<dbReference type="Gene3D" id="2.60.40.1180">
    <property type="entry name" value="Golgi alpha-mannosidase II"/>
    <property type="match status" value="1"/>
</dbReference>
<dbReference type="InterPro" id="IPR004193">
    <property type="entry name" value="Glyco_hydro_13_N"/>
</dbReference>
<dbReference type="Proteomes" id="UP000182764">
    <property type="component" value="Unassembled WGS sequence"/>
</dbReference>
<dbReference type="SUPFAM" id="SSF81296">
    <property type="entry name" value="E set domains"/>
    <property type="match status" value="1"/>
</dbReference>
<dbReference type="InterPro" id="IPR019931">
    <property type="entry name" value="LPXTG_anchor"/>
</dbReference>
<dbReference type="InterPro" id="IPR011838">
    <property type="entry name" value="Pullulan_Gpos"/>
</dbReference>
<protein>
    <recommendedName>
        <fullName evidence="10">pullulanase</fullName>
        <ecNumber evidence="10">3.2.1.41</ecNumber>
    </recommendedName>
    <alternativeName>
        <fullName evidence="11">Alpha-dextrin endo-1,6-alpha-glucosidase</fullName>
    </alternativeName>
    <alternativeName>
        <fullName evidence="12">Pullulan 6-glucanohydrolase</fullName>
    </alternativeName>
</protein>
<dbReference type="Pfam" id="PF02922">
    <property type="entry name" value="CBM_48"/>
    <property type="match status" value="1"/>
</dbReference>
<dbReference type="SUPFAM" id="SSF49452">
    <property type="entry name" value="Starch-binding domain-like"/>
    <property type="match status" value="4"/>
</dbReference>
<evidence type="ECO:0000256" key="3">
    <source>
        <dbReference type="ARBA" id="ARBA00022525"/>
    </source>
</evidence>
<dbReference type="SMART" id="SM00642">
    <property type="entry name" value="Aamy"/>
    <property type="match status" value="2"/>
</dbReference>
<dbReference type="PROSITE" id="PS50847">
    <property type="entry name" value="GRAM_POS_ANCHORING"/>
    <property type="match status" value="1"/>
</dbReference>
<keyword evidence="8" id="KW-0326">Glycosidase</keyword>
<dbReference type="GO" id="GO:0005975">
    <property type="term" value="P:carbohydrate metabolic process"/>
    <property type="evidence" value="ECO:0007669"/>
    <property type="project" value="InterPro"/>
</dbReference>
<dbReference type="PANTHER" id="PTHR43002">
    <property type="entry name" value="GLYCOGEN DEBRANCHING ENZYME"/>
    <property type="match status" value="1"/>
</dbReference>
<organism evidence="14 15">
    <name type="scientific">Streptococcus gallolyticus</name>
    <dbReference type="NCBI Taxonomy" id="315405"/>
    <lineage>
        <taxon>Bacteria</taxon>
        <taxon>Bacillati</taxon>
        <taxon>Bacillota</taxon>
        <taxon>Bacilli</taxon>
        <taxon>Lactobacillales</taxon>
        <taxon>Streptococcaceae</taxon>
        <taxon>Streptococcus</taxon>
    </lineage>
</organism>
<evidence type="ECO:0000256" key="2">
    <source>
        <dbReference type="ARBA" id="ARBA00022512"/>
    </source>
</evidence>
<dbReference type="InterPro" id="IPR013784">
    <property type="entry name" value="Carb-bd-like_fold"/>
</dbReference>
<reference evidence="14 15" key="1">
    <citation type="submission" date="2016-10" db="EMBL/GenBank/DDBJ databases">
        <authorList>
            <person name="de Groot N.N."/>
        </authorList>
    </citation>
    <scope>NUCLEOTIDE SEQUENCE [LARGE SCALE GENOMIC DNA]</scope>
    <source>
        <strain evidence="14 15">VTM1R29</strain>
    </source>
</reference>
<keyword evidence="7" id="KW-0572">Peptidoglycan-anchor</keyword>
<evidence type="ECO:0000256" key="1">
    <source>
        <dbReference type="ARBA" id="ARBA00008061"/>
    </source>
</evidence>
<feature type="domain" description="Gram-positive cocci surface proteins LPxTG" evidence="13">
    <location>
        <begin position="2197"/>
        <end position="2231"/>
    </location>
</feature>
<dbReference type="EMBL" id="FOBM01000002">
    <property type="protein sequence ID" value="SEM04127.1"/>
    <property type="molecule type" value="Genomic_DNA"/>
</dbReference>
<comment type="similarity">
    <text evidence="1">Belongs to the glycosyl hydrolase 13 family.</text>
</comment>
<dbReference type="CDD" id="cd02860">
    <property type="entry name" value="E_set_Pullulanase"/>
    <property type="match status" value="1"/>
</dbReference>
<evidence type="ECO:0000256" key="6">
    <source>
        <dbReference type="ARBA" id="ARBA00022837"/>
    </source>
</evidence>
<dbReference type="Gene3D" id="3.20.20.80">
    <property type="entry name" value="Glycosidases"/>
    <property type="match status" value="2"/>
</dbReference>
<dbReference type="InterPro" id="IPR013783">
    <property type="entry name" value="Ig-like_fold"/>
</dbReference>
<dbReference type="CDD" id="cd11341">
    <property type="entry name" value="AmyAc_Pullulanase_LD-like"/>
    <property type="match status" value="1"/>
</dbReference>
<dbReference type="InterPro" id="IPR006047">
    <property type="entry name" value="GH13_cat_dom"/>
</dbReference>
<accession>A0A1H7V5Z5</accession>
<dbReference type="InterPro" id="IPR013780">
    <property type="entry name" value="Glyco_hydro_b"/>
</dbReference>
<proteinExistence type="inferred from homology"/>
<evidence type="ECO:0000256" key="12">
    <source>
        <dbReference type="ARBA" id="ARBA00031076"/>
    </source>
</evidence>
<keyword evidence="6" id="KW-0106">Calcium</keyword>
<dbReference type="Pfam" id="PF00128">
    <property type="entry name" value="Alpha-amylase"/>
    <property type="match status" value="3"/>
</dbReference>
<evidence type="ECO:0000256" key="11">
    <source>
        <dbReference type="ARBA" id="ARBA00029618"/>
    </source>
</evidence>
<dbReference type="InterPro" id="IPR005323">
    <property type="entry name" value="CBM41_pullulanase"/>
</dbReference>
<dbReference type="Gene3D" id="2.60.40.10">
    <property type="entry name" value="Immunoglobulins"/>
    <property type="match status" value="1"/>
</dbReference>
<evidence type="ECO:0000256" key="4">
    <source>
        <dbReference type="ARBA" id="ARBA00022729"/>
    </source>
</evidence>
<dbReference type="SUPFAM" id="SSF51445">
    <property type="entry name" value="(Trans)glycosidases"/>
    <property type="match status" value="2"/>
</dbReference>
<dbReference type="Pfam" id="PF00746">
    <property type="entry name" value="Gram_pos_anchor"/>
    <property type="match status" value="1"/>
</dbReference>
<evidence type="ECO:0000313" key="14">
    <source>
        <dbReference type="EMBL" id="SEM04127.1"/>
    </source>
</evidence>
<sequence length="2231" mass="247084">MKKVSRLSFFEKRQFFGIRKLKVGVASVAIATSLFWSASLANSVSADQISAETATELVTNQSEIAEQAIDVAQSEIDTLADTQVEADTQIEVENTESTISDDNTQTAVVETDVYQAVEEVVATENVAEANVQEASNDTTILDQLANDATAESTNQEISEVTLLNATPETAENTAPAIVEDTIRVHFQEVTDDNFSQYSLWIWGAVAEPSDGNNWPAAATAFSENQKDDFGYYIDVKQTASHGEIGYLLLKNGEKISDSDQNITPLSQDVNEVWVTSDFKTYTYKPLADDSIIRINYQRDDGDYDGWGVWVWGDVAGEFSTWPTDALDFTQEGAYGRYGDVPLSKLLDSNIGFLLVNQNDPDGVGNKTIDLSFSERDSHSQIFLHNDDATVYTNPYYIATVTGQDFSKATPGVHQVTVSASSYRSFNYNETDLIDVVVMNPENVDITRMQVDTTAIGGGIIEISPELNRVTITATSDTTPGDYDLPVRVYDSDNGYYDTTVTVTITERVKQEGELDWDEQVIYFMLTDRFYNGDTSNDNPYNQDYAGAINQAGTYKGGDFKGVTAKLDYLKELGVTSIWVTPIVENIPQNVGTEEGMEYYAYHGYWASDFEALNPHLGTLDDFHELIDEAAERGINIIVDVVLNHSGYGTEETFAGMVRTAEEDKGDDIQGSQSGLPDFKTEEETVREQLVAWQTAWLEKSTTAKGNSIYAFRVDTVKHVDDTTWQYFKNELALKDADFHLVGESWGASYKDTKGDLGTGSMDSLLDFGFKDIAKLLVNGNLKQANEELIARNDVLTSSYTLAQFLGSHDEDGFLYSIGGDLSKLKVAATLLLTAKGQPVIYYGEELGQSGANNWPYYDNRYEFDWDDVEGNDVLEHYQKLLAFRRDNSELLARGSHSTVAVNDSQQWLLAKRENDTDAAYILYNLKDESQTLRLLLSDDAVVTDYYSGQTYQAVLGEDGAYYLDLETPAISAGGTMLLKVSTGAITSAFIAQTEEEPIAENTIRIHFKTLPTDDLSSLGLWTWEDVETPSESWPNGAINLSNLKQDSYGYYIDVKLVDGNRQKVGLLINNTNGDNLTGDKVVNLISQEMNEVWFDGNYAINYYEPLEEGTIRINYYRSDGNYDNLALWLWGSVDSSVTDRLGSWPDGIDFENIGKYGVYMDIALSDFNELGFLLLDESKEGDDAKIQPDNYSFKDLANHTQIFLKDEDKTIYTNPYFVSTVRLTSAQQTSPTEIVAIVSNLADADKDDLFENVKVTDKDGNLMTISDLVLNPEANQLTIVGDFSQLLAPYTVSYAGDDYQAKTNWQYTDSLYAYDGELGARVSQEGARVDLTVWSPSADSVSVVLYDKDDQTKVVGKIAMVKGDKGEWSAALTQESGLGVSDYRGYYYHYEITRGDETVLALDPYAKSLAEWNSDLIGTDPSYKVAKAAIVDTSTIGNQELTYADISGYTDREDAIIYEAHVRDFTSDIAISDELQHQFGTFAAFVEKLDYLQELGVTHIQLLPVMSYYYVNELANAERLTDYASSNTNYNWGYDPQSYFALTGMYSEDPTDPAKRIEEFKNLIAEIHKRGMGVILDVVYNHTADLAILEDLEPNYYHFMEADGTAKTSFGGGRPGTTHYMTRRLVLDSIAYWVDEFKVDGFRFDMMGDLDAETVQMAYDTAKALNPNIIMLGEGWISYAGDANDSRQPADQTWMSQTDSVASFSDDIRNFLKSGYPSEGAAAFITGGAKDLQTLFNNIKAQPSNFTADDPGDVIQYIAAHDNLTLHDVIAKSIQKDPAVAENEAEIQRRLRLGNLIVLTSQGTAFIHSGQEYGRTKQFLDEDYKTPVSADKVPAKSDLLTNADGTPFEYPYFISDSYDSTDAINHFDWAKATDSEAYPENTQSQAYTKGLIAIRRSTDAFTLKTKEEVDRNVSLITVPNENGVEQEDLIIAYQTIASNGDIYAVFINADTVARDFVLTDDYRNLLSAEIIADGKQAGVEAIENPSGVTMTETRLTLEPLTATILRLKKASAETERTLYDEASGVSVILGAGERDDIKKIKVSHQETNDVKTPEVLKGTDYDLFDIQPTDDFGNVLAITKTARVILPIDTGKTVAQVFYLPENGQPQSLSFEEISHTVAGQTLKFVIFDTEHFSQYGIIYAQEAAQSSSDVATQTSAENGVTPDDQAQASVVETTTTPITVDANLETLSSTDAADTLPATGEKDGTLLTFAGVLSLASIALLELKRRKKSE</sequence>
<evidence type="ECO:0000256" key="10">
    <source>
        <dbReference type="ARBA" id="ARBA00024062"/>
    </source>
</evidence>
<gene>
    <name evidence="14" type="ORF">SAMN04487839_10232</name>
</gene>
<dbReference type="InterPro" id="IPR014756">
    <property type="entry name" value="Ig_E-set"/>
</dbReference>
<dbReference type="CDD" id="cd10315">
    <property type="entry name" value="CBM41_pullulanase"/>
    <property type="match status" value="4"/>
</dbReference>
<dbReference type="InterPro" id="IPR014755">
    <property type="entry name" value="Cu-Rt/internalin_Ig-like"/>
</dbReference>
<evidence type="ECO:0000256" key="5">
    <source>
        <dbReference type="ARBA" id="ARBA00022801"/>
    </source>
</evidence>
<dbReference type="Pfam" id="PF18033">
    <property type="entry name" value="SpuA_C"/>
    <property type="match status" value="1"/>
</dbReference>
<comment type="catalytic activity">
    <reaction evidence="9">
        <text>Hydrolysis of (1-&gt;6)-alpha-D-glucosidic linkages in pullulan, amylopectin and glycogen, and in the alpha- and beta-limit dextrins of amylopectin and glycogen.</text>
        <dbReference type="EC" id="3.2.1.41"/>
    </reaction>
</comment>
<dbReference type="Pfam" id="PF03714">
    <property type="entry name" value="PUD"/>
    <property type="match status" value="4"/>
</dbReference>
<dbReference type="InterPro" id="IPR005877">
    <property type="entry name" value="YSIRK_signal_dom"/>
</dbReference>
<keyword evidence="5" id="KW-0378">Hydrolase</keyword>
<dbReference type="RefSeq" id="WP_074596174.1">
    <property type="nucleotide sequence ID" value="NZ_FNUH01000003.1"/>
</dbReference>
<evidence type="ECO:0000259" key="13">
    <source>
        <dbReference type="PROSITE" id="PS50847"/>
    </source>
</evidence>
<keyword evidence="2" id="KW-0134">Cell wall</keyword>
<evidence type="ECO:0000256" key="8">
    <source>
        <dbReference type="ARBA" id="ARBA00023295"/>
    </source>
</evidence>
<dbReference type="NCBIfam" id="TIGR01167">
    <property type="entry name" value="LPXTG_anchor"/>
    <property type="match status" value="1"/>
</dbReference>
<keyword evidence="4" id="KW-0732">Signal</keyword>
<dbReference type="NCBIfam" id="TIGR02102">
    <property type="entry name" value="pullulan_Gpos"/>
    <property type="match status" value="1"/>
</dbReference>
<evidence type="ECO:0000256" key="9">
    <source>
        <dbReference type="ARBA" id="ARBA00023965"/>
    </source>
</evidence>
<dbReference type="Gene3D" id="2.60.40.1220">
    <property type="match status" value="1"/>
</dbReference>
<evidence type="ECO:0000313" key="15">
    <source>
        <dbReference type="Proteomes" id="UP000182764"/>
    </source>
</evidence>
<dbReference type="Gene3D" id="2.60.40.1110">
    <property type="match status" value="4"/>
</dbReference>
<dbReference type="InterPro" id="IPR040806">
    <property type="entry name" value="SpuA_C"/>
</dbReference>
<dbReference type="GO" id="GO:0051060">
    <property type="term" value="F:pullulanase activity"/>
    <property type="evidence" value="ECO:0007669"/>
    <property type="project" value="UniProtKB-EC"/>
</dbReference>